<evidence type="ECO:0000313" key="2">
    <source>
        <dbReference type="Proteomes" id="UP000474296"/>
    </source>
</evidence>
<proteinExistence type="predicted"/>
<dbReference type="AlphaFoldDB" id="A0A6M0CY22"/>
<dbReference type="PANTHER" id="PTHR18964">
    <property type="entry name" value="ROK (REPRESSOR, ORF, KINASE) FAMILY"/>
    <property type="match status" value="1"/>
</dbReference>
<dbReference type="RefSeq" id="WP_164033270.1">
    <property type="nucleotide sequence ID" value="NZ_JAABOQ010000006.1"/>
</dbReference>
<dbReference type="SUPFAM" id="SSF53067">
    <property type="entry name" value="Actin-like ATPase domain"/>
    <property type="match status" value="1"/>
</dbReference>
<protein>
    <submittedName>
        <fullName evidence="1">ROK family protein</fullName>
    </submittedName>
</protein>
<dbReference type="Proteomes" id="UP000474296">
    <property type="component" value="Unassembled WGS sequence"/>
</dbReference>
<reference evidence="1 2" key="1">
    <citation type="submission" date="2020-01" db="EMBL/GenBank/DDBJ databases">
        <title>Spongiivirga citrea KCTC 32990T.</title>
        <authorList>
            <person name="Wang G."/>
        </authorList>
    </citation>
    <scope>NUCLEOTIDE SEQUENCE [LARGE SCALE GENOMIC DNA]</scope>
    <source>
        <strain evidence="1 2">KCTC 32990</strain>
    </source>
</reference>
<dbReference type="InterPro" id="IPR043129">
    <property type="entry name" value="ATPase_NBD"/>
</dbReference>
<dbReference type="Gene3D" id="3.30.420.40">
    <property type="match status" value="2"/>
</dbReference>
<dbReference type="EMBL" id="JAABOQ010000006">
    <property type="protein sequence ID" value="NER18590.1"/>
    <property type="molecule type" value="Genomic_DNA"/>
</dbReference>
<dbReference type="CDD" id="cd24058">
    <property type="entry name" value="ASKHA_NBD_ROK_PPGK"/>
    <property type="match status" value="1"/>
</dbReference>
<accession>A0A6M0CY22</accession>
<dbReference type="NCBIfam" id="NF045942">
    <property type="entry name" value="PolPhglucPhase"/>
    <property type="match status" value="1"/>
</dbReference>
<comment type="caution">
    <text evidence="1">The sequence shown here is derived from an EMBL/GenBank/DDBJ whole genome shotgun (WGS) entry which is preliminary data.</text>
</comment>
<keyword evidence="2" id="KW-1185">Reference proteome</keyword>
<dbReference type="PANTHER" id="PTHR18964:SF146">
    <property type="entry name" value="POLYPHOSPHATE GLUCOKINASE"/>
    <property type="match status" value="1"/>
</dbReference>
<organism evidence="1 2">
    <name type="scientific">Spongiivirga citrea</name>
    <dbReference type="NCBI Taxonomy" id="1481457"/>
    <lineage>
        <taxon>Bacteria</taxon>
        <taxon>Pseudomonadati</taxon>
        <taxon>Bacteroidota</taxon>
        <taxon>Flavobacteriia</taxon>
        <taxon>Flavobacteriales</taxon>
        <taxon>Flavobacteriaceae</taxon>
        <taxon>Spongiivirga</taxon>
    </lineage>
</organism>
<gene>
    <name evidence="1" type="ORF">GWK10_15325</name>
</gene>
<dbReference type="Pfam" id="PF00480">
    <property type="entry name" value="ROK"/>
    <property type="match status" value="1"/>
</dbReference>
<evidence type="ECO:0000313" key="1">
    <source>
        <dbReference type="EMBL" id="NER18590.1"/>
    </source>
</evidence>
<sequence length="245" mass="26396">MEVLGIDVGGSGIKGAIVNTETGQLVTERHRIPTPEGAKPDDVADEIKQMLEHFNWTGKIGVGFPAVILNGVAQSAGNIHKSWIGVHVGELFKKTTGVDFLVANDADVAGLAEMNFGAGKNENGFVLMITAGTGLGSGAFYNKKLIPNFELGTLPYKSYKKIEHFAADSARKREKLSLKEWAKRFNKFLKIIEKMFSPSLIILGGGSSKKMDQFKDQITAKTKIVPAEMLNNAGIVGAAMLCEQA</sequence>
<name>A0A6M0CY22_9FLAO</name>
<dbReference type="InterPro" id="IPR000600">
    <property type="entry name" value="ROK"/>
</dbReference>